<proteinExistence type="predicted"/>
<name>A0A914ZGY6_9BILA</name>
<dbReference type="Gene3D" id="3.10.100.10">
    <property type="entry name" value="Mannose-Binding Protein A, subunit A"/>
    <property type="match status" value="2"/>
</dbReference>
<dbReference type="CDD" id="cd00037">
    <property type="entry name" value="CLECT"/>
    <property type="match status" value="2"/>
</dbReference>
<sequence>MGGHLASIHDGFTNALLTGHSVNIFQGAKDYWIGLSNINTPKKLSWMDGTKLDFVDWDKNQPGKISGIRCTSAELKTGLWKTDSCFLQKSYVCGVPKAAGGSTTMPPMTRTTTRRTSPTTTGSGAGCSGNFTYFAPTNACYGVFNTYDPDATSWNASEALCQSINGHLASIHSADEFTFIMSKYKIY</sequence>
<reference evidence="4" key="1">
    <citation type="submission" date="2022-11" db="UniProtKB">
        <authorList>
            <consortium name="WormBaseParasite"/>
        </authorList>
    </citation>
    <scope>IDENTIFICATION</scope>
</reference>
<evidence type="ECO:0000313" key="3">
    <source>
        <dbReference type="Proteomes" id="UP000887577"/>
    </source>
</evidence>
<dbReference type="InterPro" id="IPR016186">
    <property type="entry name" value="C-type_lectin-like/link_sf"/>
</dbReference>
<accession>A0A914ZGY6</accession>
<feature type="region of interest" description="Disordered" evidence="1">
    <location>
        <begin position="103"/>
        <end position="122"/>
    </location>
</feature>
<organism evidence="3 4">
    <name type="scientific">Panagrolaimus superbus</name>
    <dbReference type="NCBI Taxonomy" id="310955"/>
    <lineage>
        <taxon>Eukaryota</taxon>
        <taxon>Metazoa</taxon>
        <taxon>Ecdysozoa</taxon>
        <taxon>Nematoda</taxon>
        <taxon>Chromadorea</taxon>
        <taxon>Rhabditida</taxon>
        <taxon>Tylenchina</taxon>
        <taxon>Panagrolaimomorpha</taxon>
        <taxon>Panagrolaimoidea</taxon>
        <taxon>Panagrolaimidae</taxon>
        <taxon>Panagrolaimus</taxon>
    </lineage>
</organism>
<protein>
    <submittedName>
        <fullName evidence="4">C-type lectin domain-containing protein</fullName>
    </submittedName>
</protein>
<dbReference type="InterPro" id="IPR001304">
    <property type="entry name" value="C-type_lectin-like"/>
</dbReference>
<dbReference type="InterPro" id="IPR050111">
    <property type="entry name" value="C-type_lectin/snaclec_domain"/>
</dbReference>
<evidence type="ECO:0000256" key="1">
    <source>
        <dbReference type="SAM" id="MobiDB-lite"/>
    </source>
</evidence>
<feature type="domain" description="C-type lectin" evidence="2">
    <location>
        <begin position="1"/>
        <end position="94"/>
    </location>
</feature>
<dbReference type="Proteomes" id="UP000887577">
    <property type="component" value="Unplaced"/>
</dbReference>
<dbReference type="InterPro" id="IPR016187">
    <property type="entry name" value="CTDL_fold"/>
</dbReference>
<keyword evidence="3" id="KW-1185">Reference proteome</keyword>
<evidence type="ECO:0000259" key="2">
    <source>
        <dbReference type="PROSITE" id="PS50041"/>
    </source>
</evidence>
<dbReference type="PANTHER" id="PTHR22803">
    <property type="entry name" value="MANNOSE, PHOSPHOLIPASE, LECTIN RECEPTOR RELATED"/>
    <property type="match status" value="1"/>
</dbReference>
<evidence type="ECO:0000313" key="4">
    <source>
        <dbReference type="WBParaSite" id="PSU_v2.g9550.t1"/>
    </source>
</evidence>
<dbReference type="Pfam" id="PF00059">
    <property type="entry name" value="Lectin_C"/>
    <property type="match status" value="1"/>
</dbReference>
<dbReference type="PROSITE" id="PS50041">
    <property type="entry name" value="C_TYPE_LECTIN_2"/>
    <property type="match status" value="1"/>
</dbReference>
<dbReference type="SUPFAM" id="SSF56436">
    <property type="entry name" value="C-type lectin-like"/>
    <property type="match status" value="2"/>
</dbReference>
<dbReference type="WBParaSite" id="PSU_v2.g9550.t1">
    <property type="protein sequence ID" value="PSU_v2.g9550.t1"/>
    <property type="gene ID" value="PSU_v2.g9550"/>
</dbReference>
<dbReference type="AlphaFoldDB" id="A0A914ZGY6"/>